<sequence>MQANRRAGRNGGVYSSGVYIVRWYKQVSDELRNKGLHIVSNECLRLTAGLPIAVLAKEVSVENLLAFPMNLSLQVHPQETASTRGLILAAFQ</sequence>
<geneLocation type="plasmid" evidence="1">
    <name>unnamed1</name>
</geneLocation>
<proteinExistence type="predicted"/>
<dbReference type="AlphaFoldDB" id="A0A1J0EUI1"/>
<gene>
    <name evidence="1" type="ORF">BLL42_27525</name>
</gene>
<dbReference type="Proteomes" id="UP000182567">
    <property type="component" value="Plasmid unnamed1"/>
</dbReference>
<accession>A0A1J0EUI1</accession>
<organism evidence="1 2">
    <name type="scientific">Pseudomonas frederiksbergensis</name>
    <dbReference type="NCBI Taxonomy" id="104087"/>
    <lineage>
        <taxon>Bacteria</taxon>
        <taxon>Pseudomonadati</taxon>
        <taxon>Pseudomonadota</taxon>
        <taxon>Gammaproteobacteria</taxon>
        <taxon>Pseudomonadales</taxon>
        <taxon>Pseudomonadaceae</taxon>
        <taxon>Pseudomonas</taxon>
    </lineage>
</organism>
<keyword evidence="1" id="KW-0614">Plasmid</keyword>
<protein>
    <submittedName>
        <fullName evidence="1">Uncharacterized protein</fullName>
    </submittedName>
</protein>
<evidence type="ECO:0000313" key="2">
    <source>
        <dbReference type="Proteomes" id="UP000182567"/>
    </source>
</evidence>
<dbReference type="EMBL" id="CP017887">
    <property type="protein sequence ID" value="APC19488.1"/>
    <property type="molecule type" value="Genomic_DNA"/>
</dbReference>
<reference evidence="2" key="1">
    <citation type="submission" date="2016-10" db="EMBL/GenBank/DDBJ databases">
        <title>Pseudomonas frederiksbergensis ERGS4:02 complete genome.</title>
        <authorList>
            <person name="Kumar R."/>
            <person name="Acharya V."/>
            <person name="Singh D."/>
        </authorList>
    </citation>
    <scope>NUCLEOTIDE SEQUENCE [LARGE SCALE GENOMIC DNA]</scope>
    <source>
        <strain evidence="2">ERGS4:02</strain>
        <plasmid evidence="2">Plasmid unnamed1</plasmid>
    </source>
</reference>
<evidence type="ECO:0000313" key="1">
    <source>
        <dbReference type="EMBL" id="APC19488.1"/>
    </source>
</evidence>
<name>A0A1J0EUI1_9PSED</name>